<name>A0A699HWY5_TANCI</name>
<dbReference type="EMBL" id="BKCJ010211792">
    <property type="protein sequence ID" value="GEY80956.1"/>
    <property type="molecule type" value="Genomic_DNA"/>
</dbReference>
<dbReference type="PANTHER" id="PTHR47926:SF382">
    <property type="entry name" value="PENTACOTRIPEPTIDE-REPEAT REGION OF PRORP DOMAIN-CONTAINING PROTEIN"/>
    <property type="match status" value="1"/>
</dbReference>
<evidence type="ECO:0000313" key="1">
    <source>
        <dbReference type="EMBL" id="GEY80956.1"/>
    </source>
</evidence>
<protein>
    <submittedName>
        <fullName evidence="1">Pentatricopeptide repeat-containing protein At2g02750</fullName>
    </submittedName>
</protein>
<gene>
    <name evidence="1" type="ORF">Tci_452930</name>
</gene>
<proteinExistence type="predicted"/>
<organism evidence="1">
    <name type="scientific">Tanacetum cinerariifolium</name>
    <name type="common">Dalmatian daisy</name>
    <name type="synonym">Chrysanthemum cinerariifolium</name>
    <dbReference type="NCBI Taxonomy" id="118510"/>
    <lineage>
        <taxon>Eukaryota</taxon>
        <taxon>Viridiplantae</taxon>
        <taxon>Streptophyta</taxon>
        <taxon>Embryophyta</taxon>
        <taxon>Tracheophyta</taxon>
        <taxon>Spermatophyta</taxon>
        <taxon>Magnoliopsida</taxon>
        <taxon>eudicotyledons</taxon>
        <taxon>Gunneridae</taxon>
        <taxon>Pentapetalae</taxon>
        <taxon>asterids</taxon>
        <taxon>campanulids</taxon>
        <taxon>Asterales</taxon>
        <taxon>Asteraceae</taxon>
        <taxon>Asteroideae</taxon>
        <taxon>Anthemideae</taxon>
        <taxon>Anthemidinae</taxon>
        <taxon>Tanacetum</taxon>
    </lineage>
</organism>
<reference evidence="1" key="1">
    <citation type="journal article" date="2019" name="Sci. Rep.">
        <title>Draft genome of Tanacetum cinerariifolium, the natural source of mosquito coil.</title>
        <authorList>
            <person name="Yamashiro T."/>
            <person name="Shiraishi A."/>
            <person name="Satake H."/>
            <person name="Nakayama K."/>
        </authorList>
    </citation>
    <scope>NUCLEOTIDE SEQUENCE</scope>
</reference>
<comment type="caution">
    <text evidence="1">The sequence shown here is derived from an EMBL/GenBank/DDBJ whole genome shotgun (WGS) entry which is preliminary data.</text>
</comment>
<dbReference type="GO" id="GO:0009451">
    <property type="term" value="P:RNA modification"/>
    <property type="evidence" value="ECO:0007669"/>
    <property type="project" value="InterPro"/>
</dbReference>
<accession>A0A699HWY5</accession>
<dbReference type="AlphaFoldDB" id="A0A699HWY5"/>
<dbReference type="InterPro" id="IPR046960">
    <property type="entry name" value="PPR_At4g14850-like_plant"/>
</dbReference>
<dbReference type="GO" id="GO:0003723">
    <property type="term" value="F:RNA binding"/>
    <property type="evidence" value="ECO:0007669"/>
    <property type="project" value="InterPro"/>
</dbReference>
<dbReference type="PANTHER" id="PTHR47926">
    <property type="entry name" value="PENTATRICOPEPTIDE REPEAT-CONTAINING PROTEIN"/>
    <property type="match status" value="1"/>
</dbReference>
<sequence>MFAATILGRSGRIDEARELLLETGEASSSVLTSLLGACKFHSDVKHVEEIARLLADLDLESSMLFLIYLTYGEGRWKDVEELRDEMDRQSLKKASGFGLFIMTDHMVYWYHSEKV</sequence>